<protein>
    <submittedName>
        <fullName evidence="1">Uncharacterized protein</fullName>
    </submittedName>
</protein>
<accession>A0A9X0CBP5</accession>
<dbReference type="Proteomes" id="UP001149954">
    <property type="component" value="Unassembled WGS sequence"/>
</dbReference>
<keyword evidence="2" id="KW-1185">Reference proteome</keyword>
<organism evidence="1 2">
    <name type="scientific">Penicillium fimorum</name>
    <dbReference type="NCBI Taxonomy" id="1882269"/>
    <lineage>
        <taxon>Eukaryota</taxon>
        <taxon>Fungi</taxon>
        <taxon>Dikarya</taxon>
        <taxon>Ascomycota</taxon>
        <taxon>Pezizomycotina</taxon>
        <taxon>Eurotiomycetes</taxon>
        <taxon>Eurotiomycetidae</taxon>
        <taxon>Eurotiales</taxon>
        <taxon>Aspergillaceae</taxon>
        <taxon>Penicillium</taxon>
    </lineage>
</organism>
<name>A0A9X0CBP5_9EURO</name>
<sequence>MSAHVPLLCSSVRTHRTFDWFLMRTMEASPKKSLLMETLPITTRLPLAVIQPVRTNIRHTD</sequence>
<evidence type="ECO:0000313" key="1">
    <source>
        <dbReference type="EMBL" id="KAJ5520826.1"/>
    </source>
</evidence>
<evidence type="ECO:0000313" key="2">
    <source>
        <dbReference type="Proteomes" id="UP001149954"/>
    </source>
</evidence>
<comment type="caution">
    <text evidence="1">The sequence shown here is derived from an EMBL/GenBank/DDBJ whole genome shotgun (WGS) entry which is preliminary data.</text>
</comment>
<proteinExistence type="predicted"/>
<dbReference type="EMBL" id="JAPWDS010000001">
    <property type="protein sequence ID" value="KAJ5520826.1"/>
    <property type="molecule type" value="Genomic_DNA"/>
</dbReference>
<reference evidence="1" key="1">
    <citation type="submission" date="2022-12" db="EMBL/GenBank/DDBJ databases">
        <authorList>
            <person name="Petersen C."/>
        </authorList>
    </citation>
    <scope>NUCLEOTIDE SEQUENCE</scope>
    <source>
        <strain evidence="1">IBT 29495</strain>
    </source>
</reference>
<dbReference type="AlphaFoldDB" id="A0A9X0CBP5"/>
<reference evidence="1" key="2">
    <citation type="journal article" date="2023" name="IMA Fungus">
        <title>Comparative genomic study of the Penicillium genus elucidates a diverse pangenome and 15 lateral gene transfer events.</title>
        <authorList>
            <person name="Petersen C."/>
            <person name="Sorensen T."/>
            <person name="Nielsen M.R."/>
            <person name="Sondergaard T.E."/>
            <person name="Sorensen J.L."/>
            <person name="Fitzpatrick D.A."/>
            <person name="Frisvad J.C."/>
            <person name="Nielsen K.L."/>
        </authorList>
    </citation>
    <scope>NUCLEOTIDE SEQUENCE</scope>
    <source>
        <strain evidence="1">IBT 29495</strain>
    </source>
</reference>
<gene>
    <name evidence="1" type="ORF">N7463_001279</name>
</gene>